<dbReference type="OrthoDB" id="1461976at2759"/>
<accession>A0A0D2P9C0</accession>
<protein>
    <recommendedName>
        <fullName evidence="2">Fatty acid desaturase domain-containing protein</fullName>
    </recommendedName>
</protein>
<feature type="domain" description="Fatty acid desaturase" evidence="2">
    <location>
        <begin position="90"/>
        <end position="385"/>
    </location>
</feature>
<evidence type="ECO:0000259" key="2">
    <source>
        <dbReference type="Pfam" id="PF00487"/>
    </source>
</evidence>
<dbReference type="PANTHER" id="PTHR32100">
    <property type="entry name" value="OMEGA-6 FATTY ACID DESATURASE, CHLOROPLASTIC"/>
    <property type="match status" value="1"/>
</dbReference>
<dbReference type="Pfam" id="PF00487">
    <property type="entry name" value="FA_desaturase"/>
    <property type="match status" value="1"/>
</dbReference>
<keyword evidence="1" id="KW-1133">Transmembrane helix</keyword>
<proteinExistence type="predicted"/>
<organism evidence="3 4">
    <name type="scientific">Hypholoma sublateritium (strain FD-334 SS-4)</name>
    <dbReference type="NCBI Taxonomy" id="945553"/>
    <lineage>
        <taxon>Eukaryota</taxon>
        <taxon>Fungi</taxon>
        <taxon>Dikarya</taxon>
        <taxon>Basidiomycota</taxon>
        <taxon>Agaricomycotina</taxon>
        <taxon>Agaricomycetes</taxon>
        <taxon>Agaricomycetidae</taxon>
        <taxon>Agaricales</taxon>
        <taxon>Agaricineae</taxon>
        <taxon>Strophariaceae</taxon>
        <taxon>Hypholoma</taxon>
    </lineage>
</organism>
<feature type="transmembrane region" description="Helical" evidence="1">
    <location>
        <begin position="47"/>
        <end position="65"/>
    </location>
</feature>
<reference evidence="4" key="1">
    <citation type="submission" date="2014-04" db="EMBL/GenBank/DDBJ databases">
        <title>Evolutionary Origins and Diversification of the Mycorrhizal Mutualists.</title>
        <authorList>
            <consortium name="DOE Joint Genome Institute"/>
            <consortium name="Mycorrhizal Genomics Consortium"/>
            <person name="Kohler A."/>
            <person name="Kuo A."/>
            <person name="Nagy L.G."/>
            <person name="Floudas D."/>
            <person name="Copeland A."/>
            <person name="Barry K.W."/>
            <person name="Cichocki N."/>
            <person name="Veneault-Fourrey C."/>
            <person name="LaButti K."/>
            <person name="Lindquist E.A."/>
            <person name="Lipzen A."/>
            <person name="Lundell T."/>
            <person name="Morin E."/>
            <person name="Murat C."/>
            <person name="Riley R."/>
            <person name="Ohm R."/>
            <person name="Sun H."/>
            <person name="Tunlid A."/>
            <person name="Henrissat B."/>
            <person name="Grigoriev I.V."/>
            <person name="Hibbett D.S."/>
            <person name="Martin F."/>
        </authorList>
    </citation>
    <scope>NUCLEOTIDE SEQUENCE [LARGE SCALE GENOMIC DNA]</scope>
    <source>
        <strain evidence="4">FD-334 SS-4</strain>
    </source>
</reference>
<name>A0A0D2P9C0_HYPSF</name>
<dbReference type="AlphaFoldDB" id="A0A0D2P9C0"/>
<feature type="transmembrane region" description="Helical" evidence="1">
    <location>
        <begin position="85"/>
        <end position="107"/>
    </location>
</feature>
<keyword evidence="1" id="KW-0812">Transmembrane</keyword>
<feature type="transmembrane region" description="Helical" evidence="1">
    <location>
        <begin position="253"/>
        <end position="274"/>
    </location>
</feature>
<evidence type="ECO:0000313" key="3">
    <source>
        <dbReference type="EMBL" id="KJA16960.1"/>
    </source>
</evidence>
<evidence type="ECO:0000256" key="1">
    <source>
        <dbReference type="SAM" id="Phobius"/>
    </source>
</evidence>
<dbReference type="Proteomes" id="UP000054270">
    <property type="component" value="Unassembled WGS sequence"/>
</dbReference>
<dbReference type="GO" id="GO:0016491">
    <property type="term" value="F:oxidoreductase activity"/>
    <property type="evidence" value="ECO:0007669"/>
    <property type="project" value="InterPro"/>
</dbReference>
<dbReference type="InterPro" id="IPR012171">
    <property type="entry name" value="Fatty_acid_desaturase"/>
</dbReference>
<gene>
    <name evidence="3" type="ORF">HYPSUDRAFT_147105</name>
</gene>
<dbReference type="EMBL" id="KN817612">
    <property type="protein sequence ID" value="KJA16960.1"/>
    <property type="molecule type" value="Genomic_DNA"/>
</dbReference>
<keyword evidence="4" id="KW-1185">Reference proteome</keyword>
<dbReference type="OMA" id="FYLFHNY"/>
<keyword evidence="1" id="KW-0472">Membrane</keyword>
<dbReference type="GO" id="GO:0006629">
    <property type="term" value="P:lipid metabolic process"/>
    <property type="evidence" value="ECO:0007669"/>
    <property type="project" value="InterPro"/>
</dbReference>
<dbReference type="InterPro" id="IPR005804">
    <property type="entry name" value="FA_desaturase_dom"/>
</dbReference>
<dbReference type="STRING" id="945553.A0A0D2P9C0"/>
<evidence type="ECO:0000313" key="4">
    <source>
        <dbReference type="Proteomes" id="UP000054270"/>
    </source>
</evidence>
<dbReference type="CDD" id="cd03507">
    <property type="entry name" value="Delta12-FADS-like"/>
    <property type="match status" value="1"/>
</dbReference>
<sequence>MARKDDDERVTVVEQDVYPVPDIPIKELLDAIPAHCFKRSALRSSTYVAWDLIVIVALCKGTQYVDALITPATLSLPHPYLYTAAHLALWSLYGFWAGLFGTGIWVIGHECGHQAFSESKAVNNTVGWFLHSAVGVPYHSWRVTHAKHHASTGHMTQDQVFVPSTRSEVGLPPFDPTREDLLGARVTEEVMKEMYEALGDSPIGAVLRPASYLLFGWLTYITTNASGQPRYPKGTSHFNADSPMFMPHHRSQVFISSVGITLWLAGIAASIYVWGFLDVFRIYVIPYLWINHWLVLITFLQHTDPLLPHYRAPEFTFTRGALATLDRHLLGDLGSVMAWLGAHATNGISETHVLHHVCSKIPHYNAWEASNALKAKLYPHGIPMDGAAGGWAEMIRVFRECKFVEDEGDVVFFKNAYGLAKSKAAMPASSDSDSGVEVK</sequence>